<dbReference type="EnsemblMetazoa" id="XM_003730373">
    <property type="protein sequence ID" value="XP_003730421"/>
    <property type="gene ID" value="LOC100892779"/>
</dbReference>
<reference evidence="14" key="2">
    <citation type="submission" date="2021-01" db="UniProtKB">
        <authorList>
            <consortium name="EnsemblMetazoa"/>
        </authorList>
    </citation>
    <scope>IDENTIFICATION</scope>
</reference>
<feature type="domain" description="C2H2-type" evidence="13">
    <location>
        <begin position="746"/>
        <end position="773"/>
    </location>
</feature>
<keyword evidence="4" id="KW-0677">Repeat</keyword>
<keyword evidence="15" id="KW-1185">Reference proteome</keyword>
<protein>
    <recommendedName>
        <fullName evidence="13">C2H2-type domain-containing protein</fullName>
    </recommendedName>
</protein>
<dbReference type="SUPFAM" id="SSF57667">
    <property type="entry name" value="beta-beta-alpha zinc fingers"/>
    <property type="match status" value="5"/>
</dbReference>
<keyword evidence="5 11" id="KW-0863">Zinc-finger</keyword>
<dbReference type="Pfam" id="PF21549">
    <property type="entry name" value="PRDM2_PR"/>
    <property type="match status" value="1"/>
</dbReference>
<dbReference type="AlphaFoldDB" id="A0A7M7GJ78"/>
<dbReference type="GO" id="GO:0008270">
    <property type="term" value="F:zinc ion binding"/>
    <property type="evidence" value="ECO:0007669"/>
    <property type="project" value="UniProtKB-KW"/>
</dbReference>
<keyword evidence="8" id="KW-0238">DNA-binding</keyword>
<feature type="domain" description="C2H2-type" evidence="13">
    <location>
        <begin position="247"/>
        <end position="274"/>
    </location>
</feature>
<evidence type="ECO:0000256" key="12">
    <source>
        <dbReference type="SAM" id="MobiDB-lite"/>
    </source>
</evidence>
<dbReference type="FunFam" id="3.30.160.60:FF:000150">
    <property type="entry name" value="Mds1 and evi1 complex locus protein"/>
    <property type="match status" value="1"/>
</dbReference>
<evidence type="ECO:0000256" key="6">
    <source>
        <dbReference type="ARBA" id="ARBA00022833"/>
    </source>
</evidence>
<evidence type="ECO:0000313" key="14">
    <source>
        <dbReference type="EnsemblMetazoa" id="XP_003730421"/>
    </source>
</evidence>
<dbReference type="PANTHER" id="PTHR16515">
    <property type="entry name" value="PR DOMAIN ZINC FINGER PROTEIN"/>
    <property type="match status" value="1"/>
</dbReference>
<dbReference type="OrthoDB" id="10004641at2759"/>
<feature type="compositionally biased region" description="Basic and acidic residues" evidence="12">
    <location>
        <begin position="611"/>
        <end position="622"/>
    </location>
</feature>
<evidence type="ECO:0000313" key="15">
    <source>
        <dbReference type="Proteomes" id="UP000007110"/>
    </source>
</evidence>
<evidence type="ECO:0000256" key="7">
    <source>
        <dbReference type="ARBA" id="ARBA00023015"/>
    </source>
</evidence>
<dbReference type="Pfam" id="PF13912">
    <property type="entry name" value="zf-C2H2_6"/>
    <property type="match status" value="1"/>
</dbReference>
<dbReference type="FunFam" id="3.30.160.60:FF:000620">
    <property type="entry name" value="Zinc finger protein 263"/>
    <property type="match status" value="1"/>
</dbReference>
<evidence type="ECO:0000256" key="8">
    <source>
        <dbReference type="ARBA" id="ARBA00023125"/>
    </source>
</evidence>
<feature type="domain" description="C2H2-type" evidence="13">
    <location>
        <begin position="190"/>
        <end position="218"/>
    </location>
</feature>
<keyword evidence="7" id="KW-0805">Transcription regulation</keyword>
<dbReference type="InterPro" id="IPR036236">
    <property type="entry name" value="Znf_C2H2_sf"/>
</dbReference>
<evidence type="ECO:0000256" key="1">
    <source>
        <dbReference type="ARBA" id="ARBA00004123"/>
    </source>
</evidence>
<feature type="compositionally biased region" description="Basic and acidic residues" evidence="12">
    <location>
        <begin position="840"/>
        <end position="854"/>
    </location>
</feature>
<dbReference type="RefSeq" id="XP_003730421.2">
    <property type="nucleotide sequence ID" value="XM_003730373.3"/>
</dbReference>
<dbReference type="FunFam" id="3.30.160.60:FF:000126">
    <property type="entry name" value="Mds1 and evi1 complex locus protein"/>
    <property type="match status" value="1"/>
</dbReference>
<feature type="domain" description="C2H2-type" evidence="13">
    <location>
        <begin position="774"/>
        <end position="802"/>
    </location>
</feature>
<dbReference type="FunFam" id="3.30.160.60:FF:000100">
    <property type="entry name" value="Zinc finger 45-like"/>
    <property type="match status" value="1"/>
</dbReference>
<dbReference type="SMART" id="SM00355">
    <property type="entry name" value="ZnF_C2H2"/>
    <property type="match status" value="9"/>
</dbReference>
<dbReference type="GeneID" id="100892779"/>
<organism evidence="14 15">
    <name type="scientific">Strongylocentrotus purpuratus</name>
    <name type="common">Purple sea urchin</name>
    <dbReference type="NCBI Taxonomy" id="7668"/>
    <lineage>
        <taxon>Eukaryota</taxon>
        <taxon>Metazoa</taxon>
        <taxon>Echinodermata</taxon>
        <taxon>Eleutherozoa</taxon>
        <taxon>Echinozoa</taxon>
        <taxon>Echinoidea</taxon>
        <taxon>Euechinoidea</taxon>
        <taxon>Echinacea</taxon>
        <taxon>Camarodonta</taxon>
        <taxon>Echinidea</taxon>
        <taxon>Strongylocentrotidae</taxon>
        <taxon>Strongylocentrotus</taxon>
    </lineage>
</organism>
<dbReference type="PROSITE" id="PS00028">
    <property type="entry name" value="ZINC_FINGER_C2H2_1"/>
    <property type="match status" value="8"/>
</dbReference>
<dbReference type="InterPro" id="IPR001214">
    <property type="entry name" value="SET_dom"/>
</dbReference>
<dbReference type="Pfam" id="PF00096">
    <property type="entry name" value="zf-C2H2"/>
    <property type="match status" value="8"/>
</dbReference>
<evidence type="ECO:0000256" key="3">
    <source>
        <dbReference type="ARBA" id="ARBA00022723"/>
    </source>
</evidence>
<dbReference type="Gene3D" id="2.170.270.10">
    <property type="entry name" value="SET domain"/>
    <property type="match status" value="1"/>
</dbReference>
<keyword evidence="9" id="KW-0804">Transcription</keyword>
<dbReference type="InParanoid" id="A0A7M7GJ78"/>
<dbReference type="OMA" id="NCTKVFC"/>
<dbReference type="Proteomes" id="UP000007110">
    <property type="component" value="Unassembled WGS sequence"/>
</dbReference>
<reference evidence="15" key="1">
    <citation type="submission" date="2015-02" db="EMBL/GenBank/DDBJ databases">
        <title>Genome sequencing for Strongylocentrotus purpuratus.</title>
        <authorList>
            <person name="Murali S."/>
            <person name="Liu Y."/>
            <person name="Vee V."/>
            <person name="English A."/>
            <person name="Wang M."/>
            <person name="Skinner E."/>
            <person name="Han Y."/>
            <person name="Muzny D.M."/>
            <person name="Worley K.C."/>
            <person name="Gibbs R.A."/>
        </authorList>
    </citation>
    <scope>NUCLEOTIDE SEQUENCE</scope>
</reference>
<dbReference type="InterPro" id="IPR013087">
    <property type="entry name" value="Znf_C2H2_type"/>
</dbReference>
<sequence>MIVDEFGKVKCWVDASEPGTGNWMKYVRSAPKLENQNMVPVQVDGKVYYKAIHNIGTGEELLVLKDAAFPDQEGNPIQIIEEKQYECDKCECTFRSKVALRRHQKYACNNANAIFSTLNQEFKANAAMESSKPVTDESCANSMSECSDEKQEDLEGRQNEEFSCNECGRSFHWKSDLIKHQATHYGDRMYPCENCGKCFSDPSNLHRHIRSQHEGARSHPCPECGKTFATSSGLKQHTHIHSSIKPFTCEVCLKSYTQFSNLCRHKRMHANCRTQLKCATCGQTFSTVTSLNKHRRFCHNAQVFNSQLNTSINASHNNPSSGVLLRGNAPLLGMPPTSALYQAGLAQMWNANLHLSQQALMQNNLLSSSGNTNGVIRGPYPLSYPSLAAHPSLLAGNLTPSALASASESANKNAKGMSTEEWLQHYTVGAGRDQEGKGLCRRIKMEREDSDESEASVSTPCGSELDCSSYSDIESEADMEITKAKRVAEFVKKENPDEGGIKECGNASPAASELPFMKNGSSEPIKAIASIADRYFSTSPTGLGYGLLKIDPVARLGNSHSPPSFKKIDCPVKKLESTFDPSRNLLKPHKPEERKLNDQPLDLSVPRPKTKSSDLPDKEEGHLRRPHIFGIPSSLLGKTADIPVSMAFSYPGGLPITMDPMYRVQNGLGPPPDKYQRMENGEKVPAVPIPLPHFPPIPKMDFYAANKNLMKFRGLPAHQAYALSSTMMYSGSTPSDKMVIRSKDRYTCKYCGKLFPRSANLTRHLRTHTGEQPYSCKYCDRSFSISSNLQRHVRNIHNKEKPFKCPLCDRCFGQQTNLDRHLKKHESEDFSGDSQTPEKVNGEDRPLPLKKSDDWSDELSEKDEAYFTEIKNFIGVAEMKARRDLMLREQEEKMAIDRSKDDIEKEEGAFLERDSEEGGLEEENQQQEIKLKLKLPFQKSSDPSKVMMETDLYHDDEDDIIPRTPDSEQDMQSDDAMSVSEYQDDDDKDDDASSTARPDSLGGDEESGDLDRSRLNGRHPKLQAYSIMMALSEDERKKSILSKGQPLLCPPQQTAAVI</sequence>
<dbReference type="Gene3D" id="3.30.160.60">
    <property type="entry name" value="Classic Zinc Finger"/>
    <property type="match status" value="7"/>
</dbReference>
<keyword evidence="6" id="KW-0862">Zinc</keyword>
<comment type="similarity">
    <text evidence="2">Belongs to the krueppel C2H2-type zinc-finger protein family.</text>
</comment>
<feature type="domain" description="C2H2-type" evidence="13">
    <location>
        <begin position="162"/>
        <end position="189"/>
    </location>
</feature>
<dbReference type="FunFam" id="3.30.160.60:FF:000159">
    <property type="entry name" value="Mds1 and evi1 complex locus protein"/>
    <property type="match status" value="1"/>
</dbReference>
<evidence type="ECO:0000256" key="5">
    <source>
        <dbReference type="ARBA" id="ARBA00022771"/>
    </source>
</evidence>
<evidence type="ECO:0000256" key="4">
    <source>
        <dbReference type="ARBA" id="ARBA00022737"/>
    </source>
</evidence>
<dbReference type="PROSITE" id="PS50157">
    <property type="entry name" value="ZINC_FINGER_C2H2_2"/>
    <property type="match status" value="9"/>
</dbReference>
<evidence type="ECO:0000256" key="10">
    <source>
        <dbReference type="ARBA" id="ARBA00023242"/>
    </source>
</evidence>
<dbReference type="KEGG" id="spu:100892779"/>
<feature type="compositionally biased region" description="Acidic residues" evidence="12">
    <location>
        <begin position="982"/>
        <end position="992"/>
    </location>
</feature>
<feature type="region of interest" description="Disordered" evidence="12">
    <location>
        <begin position="824"/>
        <end position="858"/>
    </location>
</feature>
<dbReference type="GO" id="GO:0001228">
    <property type="term" value="F:DNA-binding transcription activator activity, RNA polymerase II-specific"/>
    <property type="evidence" value="ECO:0000318"/>
    <property type="project" value="GO_Central"/>
</dbReference>
<dbReference type="GO" id="GO:0005634">
    <property type="term" value="C:nucleus"/>
    <property type="evidence" value="ECO:0000318"/>
    <property type="project" value="GO_Central"/>
</dbReference>
<evidence type="ECO:0000256" key="11">
    <source>
        <dbReference type="PROSITE-ProRule" id="PRU00042"/>
    </source>
</evidence>
<feature type="compositionally biased region" description="Acidic residues" evidence="12">
    <location>
        <begin position="914"/>
        <end position="925"/>
    </location>
</feature>
<feature type="domain" description="C2H2-type" evidence="13">
    <location>
        <begin position="85"/>
        <end position="105"/>
    </location>
</feature>
<name>A0A7M7GJ78_STRPU</name>
<keyword evidence="3" id="KW-0479">Metal-binding</keyword>
<feature type="domain" description="C2H2-type" evidence="13">
    <location>
        <begin position="803"/>
        <end position="830"/>
    </location>
</feature>
<dbReference type="GO" id="GO:0006357">
    <property type="term" value="P:regulation of transcription by RNA polymerase II"/>
    <property type="evidence" value="ECO:0000318"/>
    <property type="project" value="GO_Central"/>
</dbReference>
<dbReference type="FunFam" id="3.30.160.60:FF:000112">
    <property type="entry name" value="Mds1 and evi1 complex locus protein"/>
    <property type="match status" value="1"/>
</dbReference>
<evidence type="ECO:0000256" key="2">
    <source>
        <dbReference type="ARBA" id="ARBA00006991"/>
    </source>
</evidence>
<dbReference type="GO" id="GO:0000978">
    <property type="term" value="F:RNA polymerase II cis-regulatory region sequence-specific DNA binding"/>
    <property type="evidence" value="ECO:0000318"/>
    <property type="project" value="GO_Central"/>
</dbReference>
<dbReference type="PANTHER" id="PTHR16515:SF35">
    <property type="entry name" value="FEZ FAMILY ZINC FINGER PROTEIN 2"/>
    <property type="match status" value="1"/>
</dbReference>
<accession>A0A7M7GJ78</accession>
<feature type="domain" description="C2H2-type" evidence="13">
    <location>
        <begin position="276"/>
        <end position="304"/>
    </location>
</feature>
<proteinExistence type="inferred from homology"/>
<feature type="region of interest" description="Disordered" evidence="12">
    <location>
        <begin position="908"/>
        <end position="1021"/>
    </location>
</feature>
<feature type="domain" description="C2H2-type" evidence="13">
    <location>
        <begin position="219"/>
        <end position="246"/>
    </location>
</feature>
<comment type="subcellular location">
    <subcellularLocation>
        <location evidence="1">Nucleus</location>
    </subcellularLocation>
</comment>
<dbReference type="InterPro" id="IPR050331">
    <property type="entry name" value="Zinc_finger"/>
</dbReference>
<dbReference type="FunFam" id="3.30.160.60:FF:000929">
    <property type="entry name" value="Uncharacterized protein, isoform B"/>
    <property type="match status" value="1"/>
</dbReference>
<dbReference type="InterPro" id="IPR046341">
    <property type="entry name" value="SET_dom_sf"/>
</dbReference>
<feature type="region of interest" description="Disordered" evidence="12">
    <location>
        <begin position="579"/>
        <end position="622"/>
    </location>
</feature>
<evidence type="ECO:0000256" key="9">
    <source>
        <dbReference type="ARBA" id="ARBA00023163"/>
    </source>
</evidence>
<evidence type="ECO:0000259" key="13">
    <source>
        <dbReference type="PROSITE" id="PS50157"/>
    </source>
</evidence>
<keyword evidence="10" id="KW-0539">Nucleus</keyword>